<dbReference type="InterPro" id="IPR004045">
    <property type="entry name" value="Glutathione_S-Trfase_N"/>
</dbReference>
<keyword evidence="5" id="KW-0560">Oxidoreductase</keyword>
<dbReference type="InterPro" id="IPR036249">
    <property type="entry name" value="Thioredoxin-like_sf"/>
</dbReference>
<evidence type="ECO:0000256" key="1">
    <source>
        <dbReference type="ARBA" id="ARBA00012436"/>
    </source>
</evidence>
<dbReference type="SMR" id="A0A444XR27"/>
<dbReference type="GO" id="GO:0045174">
    <property type="term" value="F:glutathione dehydrogenase (ascorbate) activity"/>
    <property type="evidence" value="ECO:0007669"/>
    <property type="project" value="UniProtKB-EC"/>
</dbReference>
<keyword evidence="15" id="KW-1185">Reference proteome</keyword>
<dbReference type="PRINTS" id="PR01625">
    <property type="entry name" value="GSTRNSFRASEO"/>
</dbReference>
<feature type="domain" description="GST C-terminal" evidence="13">
    <location>
        <begin position="86"/>
        <end position="212"/>
    </location>
</feature>
<dbReference type="EC" id="2.5.1.18" evidence="2"/>
<organism evidence="14 15">
    <name type="scientific">Arachis hypogaea</name>
    <name type="common">Peanut</name>
    <dbReference type="NCBI Taxonomy" id="3818"/>
    <lineage>
        <taxon>Eukaryota</taxon>
        <taxon>Viridiplantae</taxon>
        <taxon>Streptophyta</taxon>
        <taxon>Embryophyta</taxon>
        <taxon>Tracheophyta</taxon>
        <taxon>Spermatophyta</taxon>
        <taxon>Magnoliopsida</taxon>
        <taxon>eudicotyledons</taxon>
        <taxon>Gunneridae</taxon>
        <taxon>Pentapetalae</taxon>
        <taxon>rosids</taxon>
        <taxon>fabids</taxon>
        <taxon>Fabales</taxon>
        <taxon>Fabaceae</taxon>
        <taxon>Papilionoideae</taxon>
        <taxon>50 kb inversion clade</taxon>
        <taxon>dalbergioids sensu lato</taxon>
        <taxon>Dalbergieae</taxon>
        <taxon>Pterocarpus clade</taxon>
        <taxon>Arachis</taxon>
    </lineage>
</organism>
<evidence type="ECO:0000313" key="15">
    <source>
        <dbReference type="Proteomes" id="UP000289738"/>
    </source>
</evidence>
<evidence type="ECO:0000256" key="4">
    <source>
        <dbReference type="ARBA" id="ARBA00022679"/>
    </source>
</evidence>
<dbReference type="SFLD" id="SFLDS00019">
    <property type="entry name" value="Glutathione_Transferase_(cytos"/>
    <property type="match status" value="1"/>
</dbReference>
<dbReference type="Pfam" id="PF00043">
    <property type="entry name" value="GST_C"/>
    <property type="match status" value="1"/>
</dbReference>
<evidence type="ECO:0000256" key="7">
    <source>
        <dbReference type="ARBA" id="ARBA00032186"/>
    </source>
</evidence>
<evidence type="ECO:0000256" key="5">
    <source>
        <dbReference type="ARBA" id="ARBA00023002"/>
    </source>
</evidence>
<dbReference type="PROSITE" id="PS50405">
    <property type="entry name" value="GST_CTER"/>
    <property type="match status" value="1"/>
</dbReference>
<evidence type="ECO:0000259" key="12">
    <source>
        <dbReference type="PROSITE" id="PS50404"/>
    </source>
</evidence>
<dbReference type="CDD" id="cd03185">
    <property type="entry name" value="GST_C_Tau"/>
    <property type="match status" value="1"/>
</dbReference>
<protein>
    <recommendedName>
        <fullName evidence="7">Glutathione-dependent dehydroascorbate reductase</fullName>
        <ecNumber evidence="3">1.20.4.2</ecNumber>
        <ecNumber evidence="1">1.8.5.1</ecNumber>
        <ecNumber evidence="2">2.5.1.18</ecNumber>
    </recommendedName>
    <alternativeName>
        <fullName evidence="8">Monomethylarsonic acid reductase</fullName>
    </alternativeName>
</protein>
<dbReference type="EC" id="1.20.4.2" evidence="3"/>
<evidence type="ECO:0000256" key="8">
    <source>
        <dbReference type="ARBA" id="ARBA00032681"/>
    </source>
</evidence>
<dbReference type="SUPFAM" id="SSF52833">
    <property type="entry name" value="Thioredoxin-like"/>
    <property type="match status" value="1"/>
</dbReference>
<dbReference type="EMBL" id="SDMP01000019">
    <property type="protein sequence ID" value="RYQ92198.1"/>
    <property type="molecule type" value="Genomic_DNA"/>
</dbReference>
<sequence length="224" mass="25997">MEDLKLHGFWFSPFTMRVVWTLKLKGIAYENIEEDWVNKSPELLEYNPVYKKAPVLVHSGKPICESMIIVEYIDEIWPHNSLVPHDPYERAQARFWVNYADQMVPALFAALYFKCGAGEEKENPIEKIWEHLKVIEDRCLGDKRKFFGGDTINIVDIAFGSLFKVLGIIEDVNEVKVRDAEKFPLLHSWFNNFKNVTVIKENFPDREKMSATIKSIIEKALASS</sequence>
<dbReference type="Pfam" id="PF02798">
    <property type="entry name" value="GST_N"/>
    <property type="match status" value="1"/>
</dbReference>
<dbReference type="PROSITE" id="PS50404">
    <property type="entry name" value="GST_NTER"/>
    <property type="match status" value="1"/>
</dbReference>
<proteinExistence type="inferred from homology"/>
<comment type="similarity">
    <text evidence="6">Belongs to the GST superfamily. Tau family.</text>
</comment>
<dbReference type="Gene3D" id="1.20.1050.10">
    <property type="match status" value="1"/>
</dbReference>
<dbReference type="PANTHER" id="PTHR11260">
    <property type="entry name" value="GLUTATHIONE S-TRANSFERASE, GST, SUPERFAMILY, GST DOMAIN CONTAINING"/>
    <property type="match status" value="1"/>
</dbReference>
<dbReference type="InterPro" id="IPR045073">
    <property type="entry name" value="Omega/Tau-like"/>
</dbReference>
<feature type="domain" description="GST N-terminal" evidence="12">
    <location>
        <begin position="2"/>
        <end position="81"/>
    </location>
</feature>
<dbReference type="SUPFAM" id="SSF47616">
    <property type="entry name" value="GST C-terminal domain-like"/>
    <property type="match status" value="1"/>
</dbReference>
<evidence type="ECO:0000313" key="14">
    <source>
        <dbReference type="EMBL" id="RYQ92198.1"/>
    </source>
</evidence>
<dbReference type="OrthoDB" id="4951845at2759"/>
<comment type="catalytic activity">
    <reaction evidence="10">
        <text>methylarsonate + 2 glutathione + H(+) = methylarsonous acid + glutathione disulfide + H2O</text>
        <dbReference type="Rhea" id="RHEA:15969"/>
        <dbReference type="ChEBI" id="CHEBI:15377"/>
        <dbReference type="ChEBI" id="CHEBI:15378"/>
        <dbReference type="ChEBI" id="CHEBI:17826"/>
        <dbReference type="ChEBI" id="CHEBI:33409"/>
        <dbReference type="ChEBI" id="CHEBI:57925"/>
        <dbReference type="ChEBI" id="CHEBI:58297"/>
        <dbReference type="EC" id="1.20.4.2"/>
    </reaction>
</comment>
<dbReference type="InterPro" id="IPR004046">
    <property type="entry name" value="GST_C"/>
</dbReference>
<evidence type="ECO:0000256" key="9">
    <source>
        <dbReference type="ARBA" id="ARBA00047960"/>
    </source>
</evidence>
<dbReference type="Proteomes" id="UP000289738">
    <property type="component" value="Chromosome B09"/>
</dbReference>
<evidence type="ECO:0000256" key="6">
    <source>
        <dbReference type="ARBA" id="ARBA00025743"/>
    </source>
</evidence>
<comment type="caution">
    <text evidence="14">The sequence shown here is derived from an EMBL/GenBank/DDBJ whole genome shotgun (WGS) entry which is preliminary data.</text>
</comment>
<dbReference type="PANTHER" id="PTHR11260:SF679">
    <property type="entry name" value="GLUTATHIONE TRANSFERASE"/>
    <property type="match status" value="1"/>
</dbReference>
<comment type="catalytic activity">
    <reaction evidence="11">
        <text>L-dehydroascorbate + 2 glutathione = glutathione disulfide + L-ascorbate</text>
        <dbReference type="Rhea" id="RHEA:24424"/>
        <dbReference type="ChEBI" id="CHEBI:38290"/>
        <dbReference type="ChEBI" id="CHEBI:57925"/>
        <dbReference type="ChEBI" id="CHEBI:58297"/>
        <dbReference type="ChEBI" id="CHEBI:58539"/>
        <dbReference type="EC" id="1.8.5.1"/>
    </reaction>
</comment>
<dbReference type="GO" id="GO:0050610">
    <property type="term" value="F:methylarsonate reductase activity"/>
    <property type="evidence" value="ECO:0007669"/>
    <property type="project" value="UniProtKB-EC"/>
</dbReference>
<dbReference type="GO" id="GO:0005737">
    <property type="term" value="C:cytoplasm"/>
    <property type="evidence" value="ECO:0007669"/>
    <property type="project" value="InterPro"/>
</dbReference>
<comment type="catalytic activity">
    <reaction evidence="9">
        <text>RX + glutathione = an S-substituted glutathione + a halide anion + H(+)</text>
        <dbReference type="Rhea" id="RHEA:16437"/>
        <dbReference type="ChEBI" id="CHEBI:15378"/>
        <dbReference type="ChEBI" id="CHEBI:16042"/>
        <dbReference type="ChEBI" id="CHEBI:17792"/>
        <dbReference type="ChEBI" id="CHEBI:57925"/>
        <dbReference type="ChEBI" id="CHEBI:90779"/>
        <dbReference type="EC" id="2.5.1.18"/>
    </reaction>
</comment>
<dbReference type="CDD" id="cd03058">
    <property type="entry name" value="GST_N_Tau"/>
    <property type="match status" value="1"/>
</dbReference>
<dbReference type="GO" id="GO:0006749">
    <property type="term" value="P:glutathione metabolic process"/>
    <property type="evidence" value="ECO:0007669"/>
    <property type="project" value="InterPro"/>
</dbReference>
<dbReference type="GO" id="GO:0004364">
    <property type="term" value="F:glutathione transferase activity"/>
    <property type="evidence" value="ECO:0007669"/>
    <property type="project" value="UniProtKB-EC"/>
</dbReference>
<dbReference type="Gene3D" id="3.40.30.10">
    <property type="entry name" value="Glutaredoxin"/>
    <property type="match status" value="1"/>
</dbReference>
<dbReference type="SFLD" id="SFLDG01152">
    <property type="entry name" value="Main.3:_Omega-_and_Tau-like"/>
    <property type="match status" value="1"/>
</dbReference>
<dbReference type="FunFam" id="3.40.30.10:FF:000044">
    <property type="entry name" value="Glutathione S-transferase GSTU6"/>
    <property type="match status" value="1"/>
</dbReference>
<dbReference type="InterPro" id="IPR040079">
    <property type="entry name" value="Glutathione_S-Trfase"/>
</dbReference>
<dbReference type="SFLD" id="SFLDG00358">
    <property type="entry name" value="Main_(cytGST)"/>
    <property type="match status" value="1"/>
</dbReference>
<reference evidence="14 15" key="1">
    <citation type="submission" date="2019-01" db="EMBL/GenBank/DDBJ databases">
        <title>Sequencing of cultivated peanut Arachis hypogaea provides insights into genome evolution and oil improvement.</title>
        <authorList>
            <person name="Chen X."/>
        </authorList>
    </citation>
    <scope>NUCLEOTIDE SEQUENCE [LARGE SCALE GENOMIC DNA]</scope>
    <source>
        <strain evidence="15">cv. Fuhuasheng</strain>
        <tissue evidence="14">Leaves</tissue>
    </source>
</reference>
<name>A0A444XR27_ARAHY</name>
<dbReference type="STRING" id="3818.A0A444XR27"/>
<accession>A0A444XR27</accession>
<dbReference type="InterPro" id="IPR005442">
    <property type="entry name" value="GST_omega"/>
</dbReference>
<keyword evidence="4" id="KW-0808">Transferase</keyword>
<dbReference type="EC" id="1.8.5.1" evidence="1"/>
<dbReference type="InterPro" id="IPR036282">
    <property type="entry name" value="Glutathione-S-Trfase_C_sf"/>
</dbReference>
<evidence type="ECO:0000256" key="3">
    <source>
        <dbReference type="ARBA" id="ARBA00013060"/>
    </source>
</evidence>
<dbReference type="InterPro" id="IPR010987">
    <property type="entry name" value="Glutathione-S-Trfase_C-like"/>
</dbReference>
<gene>
    <name evidence="14" type="ORF">Ahy_B09g098370</name>
</gene>
<dbReference type="AlphaFoldDB" id="A0A444XR27"/>
<evidence type="ECO:0000259" key="13">
    <source>
        <dbReference type="PROSITE" id="PS50405"/>
    </source>
</evidence>
<dbReference type="Gramene" id="arahy.Tifrunner.gnm2.ann2.Ah19g396200.1">
    <property type="protein sequence ID" value="arahy.Tifrunner.gnm2.ann2.Ah19g396200.1-CDS"/>
    <property type="gene ID" value="arahy.Tifrunner.gnm2.ann2.Ah19g396200"/>
</dbReference>
<dbReference type="InterPro" id="IPR045074">
    <property type="entry name" value="GST_C_Tau"/>
</dbReference>
<evidence type="ECO:0000256" key="10">
    <source>
        <dbReference type="ARBA" id="ARBA00048353"/>
    </source>
</evidence>
<evidence type="ECO:0000256" key="11">
    <source>
        <dbReference type="ARBA" id="ARBA00049544"/>
    </source>
</evidence>
<evidence type="ECO:0000256" key="2">
    <source>
        <dbReference type="ARBA" id="ARBA00012452"/>
    </source>
</evidence>